<gene>
    <name evidence="2" type="ORF">TrLO_g11049</name>
</gene>
<dbReference type="EMBL" id="BRXW01000109">
    <property type="protein sequence ID" value="GMI07200.1"/>
    <property type="molecule type" value="Genomic_DNA"/>
</dbReference>
<feature type="compositionally biased region" description="Pro residues" evidence="1">
    <location>
        <begin position="29"/>
        <end position="39"/>
    </location>
</feature>
<feature type="compositionally biased region" description="Polar residues" evidence="1">
    <location>
        <begin position="170"/>
        <end position="195"/>
    </location>
</feature>
<keyword evidence="3" id="KW-1185">Reference proteome</keyword>
<protein>
    <submittedName>
        <fullName evidence="2">Uncharacterized protein</fullName>
    </submittedName>
</protein>
<proteinExistence type="predicted"/>
<feature type="region of interest" description="Disordered" evidence="1">
    <location>
        <begin position="218"/>
        <end position="250"/>
    </location>
</feature>
<feature type="region of interest" description="Disordered" evidence="1">
    <location>
        <begin position="149"/>
        <end position="197"/>
    </location>
</feature>
<dbReference type="AlphaFoldDB" id="A0A9W7CK65"/>
<dbReference type="OrthoDB" id="206684at2759"/>
<feature type="compositionally biased region" description="Low complexity" evidence="1">
    <location>
        <begin position="1"/>
        <end position="28"/>
    </location>
</feature>
<reference evidence="3" key="1">
    <citation type="journal article" date="2023" name="Commun. Biol.">
        <title>Genome analysis of Parmales, the sister group of diatoms, reveals the evolutionary specialization of diatoms from phago-mixotrophs to photoautotrophs.</title>
        <authorList>
            <person name="Ban H."/>
            <person name="Sato S."/>
            <person name="Yoshikawa S."/>
            <person name="Yamada K."/>
            <person name="Nakamura Y."/>
            <person name="Ichinomiya M."/>
            <person name="Sato N."/>
            <person name="Blanc-Mathieu R."/>
            <person name="Endo H."/>
            <person name="Kuwata A."/>
            <person name="Ogata H."/>
        </authorList>
    </citation>
    <scope>NUCLEOTIDE SEQUENCE [LARGE SCALE GENOMIC DNA]</scope>
    <source>
        <strain evidence="3">NIES 3700</strain>
    </source>
</reference>
<accession>A0A9W7CK65</accession>
<dbReference type="Proteomes" id="UP001165122">
    <property type="component" value="Unassembled WGS sequence"/>
</dbReference>
<name>A0A9W7CK65_9STRA</name>
<sequence length="250" mass="27737">MSVWAASSPRSSSLTSSSPLASPLLSPLLTPPLPPPLPRPSYDDPRWTQLKDAEIKCIEYMCTEISLKHKRRKFLNILTSINLELNPGEGRIRSSSEEKYDEMHHKLSFEIPEILKSLRQNIEQTETIISSIRTSLNLSSEEGVWGRISLKNSSGDRTSSSTRERRSTWHGDSTSSNHSSFIFKPSENSPSNLSEDTFEDIGIGRKLTGLGEKMDGIVKEVFGRSSSGSSGDGRSRRSHTVGGEGRDSRE</sequence>
<comment type="caution">
    <text evidence="2">The sequence shown here is derived from an EMBL/GenBank/DDBJ whole genome shotgun (WGS) entry which is preliminary data.</text>
</comment>
<evidence type="ECO:0000313" key="2">
    <source>
        <dbReference type="EMBL" id="GMI07200.1"/>
    </source>
</evidence>
<feature type="region of interest" description="Disordered" evidence="1">
    <location>
        <begin position="1"/>
        <end position="45"/>
    </location>
</feature>
<evidence type="ECO:0000256" key="1">
    <source>
        <dbReference type="SAM" id="MobiDB-lite"/>
    </source>
</evidence>
<organism evidence="2 3">
    <name type="scientific">Triparma laevis f. longispina</name>
    <dbReference type="NCBI Taxonomy" id="1714387"/>
    <lineage>
        <taxon>Eukaryota</taxon>
        <taxon>Sar</taxon>
        <taxon>Stramenopiles</taxon>
        <taxon>Ochrophyta</taxon>
        <taxon>Bolidophyceae</taxon>
        <taxon>Parmales</taxon>
        <taxon>Triparmaceae</taxon>
        <taxon>Triparma</taxon>
    </lineage>
</organism>
<evidence type="ECO:0000313" key="3">
    <source>
        <dbReference type="Proteomes" id="UP001165122"/>
    </source>
</evidence>